<dbReference type="EMBL" id="KR052482">
    <property type="protein sequence ID" value="AKF13661.1"/>
    <property type="molecule type" value="Genomic_DNA"/>
</dbReference>
<keyword evidence="1" id="KW-1133">Transmembrane helix</keyword>
<keyword evidence="3" id="KW-1185">Reference proteome</keyword>
<dbReference type="KEGG" id="vg:26639133"/>
<evidence type="ECO:0000313" key="3">
    <source>
        <dbReference type="Proteomes" id="UP000202958"/>
    </source>
</evidence>
<accession>A0A0F6WD51</accession>
<feature type="transmembrane region" description="Helical" evidence="1">
    <location>
        <begin position="12"/>
        <end position="30"/>
    </location>
</feature>
<proteinExistence type="predicted"/>
<dbReference type="Proteomes" id="UP000202958">
    <property type="component" value="Segment"/>
</dbReference>
<dbReference type="RefSeq" id="YP_009212638.1">
    <property type="nucleotide sequence ID" value="NC_028945.1"/>
</dbReference>
<feature type="transmembrane region" description="Helical" evidence="1">
    <location>
        <begin position="42"/>
        <end position="60"/>
    </location>
</feature>
<keyword evidence="1" id="KW-0472">Membrane</keyword>
<protein>
    <recommendedName>
        <fullName evidence="4">Transmembrane protein</fullName>
    </recommendedName>
</protein>
<evidence type="ECO:0000313" key="2">
    <source>
        <dbReference type="EMBL" id="AKF13661.1"/>
    </source>
</evidence>
<gene>
    <name evidence="2" type="ORF">PHIN3_398</name>
</gene>
<sequence>MKLYLKLLVRNAITSAAIILIGILAGYFLVTATNLLVVQTPLWVIIGICLVFALGIVTLAERIMSS</sequence>
<organism evidence="2 3">
    <name type="scientific">Sinorhizobium phage phiN3</name>
    <dbReference type="NCBI Taxonomy" id="1647405"/>
    <lineage>
        <taxon>Viruses</taxon>
        <taxon>Duplodnaviria</taxon>
        <taxon>Heunggongvirae</taxon>
        <taxon>Uroviricota</taxon>
        <taxon>Caudoviricetes</taxon>
        <taxon>Emdodecavirus</taxon>
        <taxon>Emdodecavirus N3</taxon>
    </lineage>
</organism>
<keyword evidence="1" id="KW-0812">Transmembrane</keyword>
<reference evidence="2 3" key="1">
    <citation type="submission" date="2015-04" db="EMBL/GenBank/DDBJ databases">
        <authorList>
            <person name="Hodson T.S."/>
            <person name="Hyde J.R."/>
            <person name="Schouten J.T."/>
            <person name="Crockett J.T."/>
            <person name="Smith T.A."/>
            <person name="Merrill B.D."/>
            <person name="Crook M.B."/>
            <person name="Griffitts J.S."/>
            <person name="Burnett S.H."/>
            <person name="Grose J.H."/>
            <person name="Breakwell D.P."/>
        </authorList>
    </citation>
    <scope>NUCLEOTIDE SEQUENCE [LARGE SCALE GENOMIC DNA]</scope>
</reference>
<name>A0A0F6WD51_9CAUD</name>
<dbReference type="GeneID" id="26639133"/>
<evidence type="ECO:0000256" key="1">
    <source>
        <dbReference type="SAM" id="Phobius"/>
    </source>
</evidence>
<evidence type="ECO:0008006" key="4">
    <source>
        <dbReference type="Google" id="ProtNLM"/>
    </source>
</evidence>